<sequence>MYVHTVGTLPLGRWFKLRNHCDGKTQNFNESDEHDREWQLKMLIRMDDRPAKDYCCQL</sequence>
<accession>A0A6H5HBU3</accession>
<dbReference type="Proteomes" id="UP000479000">
    <property type="component" value="Unassembled WGS sequence"/>
</dbReference>
<evidence type="ECO:0000313" key="2">
    <source>
        <dbReference type="Proteomes" id="UP000479000"/>
    </source>
</evidence>
<keyword evidence="2" id="KW-1185">Reference proteome</keyword>
<feature type="non-terminal residue" evidence="1">
    <location>
        <position position="58"/>
    </location>
</feature>
<dbReference type="EMBL" id="CADCXU010029115">
    <property type="protein sequence ID" value="CAB0015441.1"/>
    <property type="molecule type" value="Genomic_DNA"/>
</dbReference>
<proteinExistence type="predicted"/>
<reference evidence="1 2" key="1">
    <citation type="submission" date="2020-02" db="EMBL/GenBank/DDBJ databases">
        <authorList>
            <person name="Ferguson B K."/>
        </authorList>
    </citation>
    <scope>NUCLEOTIDE SEQUENCE [LARGE SCALE GENOMIC DNA]</scope>
</reference>
<name>A0A6H5HBU3_9HEMI</name>
<evidence type="ECO:0000313" key="1">
    <source>
        <dbReference type="EMBL" id="CAB0015441.1"/>
    </source>
</evidence>
<organism evidence="1 2">
    <name type="scientific">Nesidiocoris tenuis</name>
    <dbReference type="NCBI Taxonomy" id="355587"/>
    <lineage>
        <taxon>Eukaryota</taxon>
        <taxon>Metazoa</taxon>
        <taxon>Ecdysozoa</taxon>
        <taxon>Arthropoda</taxon>
        <taxon>Hexapoda</taxon>
        <taxon>Insecta</taxon>
        <taxon>Pterygota</taxon>
        <taxon>Neoptera</taxon>
        <taxon>Paraneoptera</taxon>
        <taxon>Hemiptera</taxon>
        <taxon>Heteroptera</taxon>
        <taxon>Panheteroptera</taxon>
        <taxon>Cimicomorpha</taxon>
        <taxon>Miridae</taxon>
        <taxon>Dicyphina</taxon>
        <taxon>Nesidiocoris</taxon>
    </lineage>
</organism>
<dbReference type="AlphaFoldDB" id="A0A6H5HBU3"/>
<gene>
    <name evidence="1" type="ORF">NTEN_LOCUS19781</name>
</gene>
<protein>
    <submittedName>
        <fullName evidence="1">Uncharacterized protein</fullName>
    </submittedName>
</protein>